<dbReference type="InterPro" id="IPR000836">
    <property type="entry name" value="PRTase_dom"/>
</dbReference>
<dbReference type="NCBIfam" id="NF002634">
    <property type="entry name" value="PRK02304.1-3"/>
    <property type="match status" value="1"/>
</dbReference>
<comment type="function">
    <text evidence="2 11">Catalyzes a salvage reaction resulting in the formation of AMP, that is energically less costly than de novo synthesis.</text>
</comment>
<evidence type="ECO:0000256" key="5">
    <source>
        <dbReference type="ARBA" id="ARBA00008391"/>
    </source>
</evidence>
<dbReference type="UniPathway" id="UPA00588">
    <property type="reaction ID" value="UER00646"/>
</dbReference>
<dbReference type="SUPFAM" id="SSF53271">
    <property type="entry name" value="PRTase-like"/>
    <property type="match status" value="1"/>
</dbReference>
<comment type="catalytic activity">
    <reaction evidence="1 11">
        <text>AMP + diphosphate = 5-phospho-alpha-D-ribose 1-diphosphate + adenine</text>
        <dbReference type="Rhea" id="RHEA:16609"/>
        <dbReference type="ChEBI" id="CHEBI:16708"/>
        <dbReference type="ChEBI" id="CHEBI:33019"/>
        <dbReference type="ChEBI" id="CHEBI:58017"/>
        <dbReference type="ChEBI" id="CHEBI:456215"/>
        <dbReference type="EC" id="2.4.2.7"/>
    </reaction>
</comment>
<dbReference type="InterPro" id="IPR005764">
    <property type="entry name" value="Ade_phspho_trans"/>
</dbReference>
<dbReference type="GO" id="GO:0002055">
    <property type="term" value="F:adenine binding"/>
    <property type="evidence" value="ECO:0007669"/>
    <property type="project" value="TreeGrafter"/>
</dbReference>
<accession>A0A245ZUH1</accession>
<dbReference type="GO" id="GO:0016208">
    <property type="term" value="F:AMP binding"/>
    <property type="evidence" value="ECO:0007669"/>
    <property type="project" value="TreeGrafter"/>
</dbReference>
<dbReference type="GO" id="GO:0003999">
    <property type="term" value="F:adenine phosphoribosyltransferase activity"/>
    <property type="evidence" value="ECO:0007669"/>
    <property type="project" value="UniProtKB-UniRule"/>
</dbReference>
<dbReference type="GO" id="GO:0044209">
    <property type="term" value="P:AMP salvage"/>
    <property type="evidence" value="ECO:0007669"/>
    <property type="project" value="UniProtKB-UniRule"/>
</dbReference>
<dbReference type="HAMAP" id="MF_00004">
    <property type="entry name" value="Aden_phosphoribosyltr"/>
    <property type="match status" value="1"/>
</dbReference>
<keyword evidence="7 11" id="KW-0963">Cytoplasm</keyword>
<dbReference type="PANTHER" id="PTHR32315">
    <property type="entry name" value="ADENINE PHOSPHORIBOSYLTRANSFERASE"/>
    <property type="match status" value="1"/>
</dbReference>
<evidence type="ECO:0000313" key="13">
    <source>
        <dbReference type="EMBL" id="OWK33395.1"/>
    </source>
</evidence>
<keyword evidence="9 11" id="KW-0808">Transferase</keyword>
<dbReference type="GO" id="GO:0006166">
    <property type="term" value="P:purine ribonucleoside salvage"/>
    <property type="evidence" value="ECO:0007669"/>
    <property type="project" value="UniProtKB-KW"/>
</dbReference>
<dbReference type="RefSeq" id="WP_088365663.1">
    <property type="nucleotide sequence ID" value="NZ_NBBI01000001.1"/>
</dbReference>
<dbReference type="CDD" id="cd06223">
    <property type="entry name" value="PRTases_typeI"/>
    <property type="match status" value="1"/>
</dbReference>
<sequence length="194" mass="20297">MTSSDSQPPHTARDDLGHANEDLKALIRTIPDFPKPGIEFRDITTLLLDAKGLATAIERMAAATHGPVDLVAGIEARGFLFAAALAVPLKAGVLLIRKDGKLPGATIAEDYTLEYGTDRIAIHADACAPGATILLVDDLIATGGTARAAIRLLRKAGATVTQAQFVVDLPDLGGADRLREDGIEVSALVSFQGH</sequence>
<evidence type="ECO:0000256" key="4">
    <source>
        <dbReference type="ARBA" id="ARBA00004659"/>
    </source>
</evidence>
<comment type="pathway">
    <text evidence="4 11">Purine metabolism; AMP biosynthesis via salvage pathway; AMP from adenine: step 1/1.</text>
</comment>
<dbReference type="Gene3D" id="3.40.50.2020">
    <property type="match status" value="1"/>
</dbReference>
<keyword evidence="10 11" id="KW-0660">Purine salvage</keyword>
<evidence type="ECO:0000313" key="14">
    <source>
        <dbReference type="Proteomes" id="UP000197290"/>
    </source>
</evidence>
<evidence type="ECO:0000256" key="7">
    <source>
        <dbReference type="ARBA" id="ARBA00022490"/>
    </source>
</evidence>
<evidence type="ECO:0000259" key="12">
    <source>
        <dbReference type="Pfam" id="PF00156"/>
    </source>
</evidence>
<protein>
    <recommendedName>
        <fullName evidence="6 11">Adenine phosphoribosyltransferase</fullName>
        <shortName evidence="11">APRT</shortName>
        <ecNumber evidence="6 11">2.4.2.7</ecNumber>
    </recommendedName>
</protein>
<evidence type="ECO:0000256" key="11">
    <source>
        <dbReference type="HAMAP-Rule" id="MF_00004"/>
    </source>
</evidence>
<dbReference type="OrthoDB" id="9803963at2"/>
<evidence type="ECO:0000256" key="1">
    <source>
        <dbReference type="ARBA" id="ARBA00000868"/>
    </source>
</evidence>
<dbReference type="EC" id="2.4.2.7" evidence="6 11"/>
<reference evidence="13 14" key="1">
    <citation type="submission" date="2017-03" db="EMBL/GenBank/DDBJ databases">
        <title>Genome sequence of Sphingomonas dokdonensis DSM 21029.</title>
        <authorList>
            <person name="Poehlein A."/>
            <person name="Wuebbeler J.H."/>
            <person name="Steinbuechel A."/>
            <person name="Daniel R."/>
        </authorList>
    </citation>
    <scope>NUCLEOTIDE SEQUENCE [LARGE SCALE GENOMIC DNA]</scope>
    <source>
        <strain evidence="13 14">DSM 21029</strain>
    </source>
</reference>
<organism evidence="13 14">
    <name type="scientific">Sphingomonas dokdonensis</name>
    <dbReference type="NCBI Taxonomy" id="344880"/>
    <lineage>
        <taxon>Bacteria</taxon>
        <taxon>Pseudomonadati</taxon>
        <taxon>Pseudomonadota</taxon>
        <taxon>Alphaproteobacteria</taxon>
        <taxon>Sphingomonadales</taxon>
        <taxon>Sphingomonadaceae</taxon>
        <taxon>Sphingomonas</taxon>
    </lineage>
</organism>
<feature type="domain" description="Phosphoribosyltransferase" evidence="12">
    <location>
        <begin position="47"/>
        <end position="160"/>
    </location>
</feature>
<dbReference type="InterPro" id="IPR050054">
    <property type="entry name" value="UPRTase/APRTase"/>
</dbReference>
<comment type="subunit">
    <text evidence="11">Homodimer.</text>
</comment>
<dbReference type="AlphaFoldDB" id="A0A245ZUH1"/>
<comment type="caution">
    <text evidence="13">The sequence shown here is derived from an EMBL/GenBank/DDBJ whole genome shotgun (WGS) entry which is preliminary data.</text>
</comment>
<evidence type="ECO:0000256" key="3">
    <source>
        <dbReference type="ARBA" id="ARBA00004496"/>
    </source>
</evidence>
<dbReference type="FunFam" id="3.40.50.2020:FF:000021">
    <property type="entry name" value="Adenine phosphoribosyltransferase"/>
    <property type="match status" value="1"/>
</dbReference>
<dbReference type="PANTHER" id="PTHR32315:SF3">
    <property type="entry name" value="ADENINE PHOSPHORIBOSYLTRANSFERASE"/>
    <property type="match status" value="1"/>
</dbReference>
<comment type="subcellular location">
    <subcellularLocation>
        <location evidence="3 11">Cytoplasm</location>
    </subcellularLocation>
</comment>
<keyword evidence="8 11" id="KW-0328">Glycosyltransferase</keyword>
<evidence type="ECO:0000256" key="6">
    <source>
        <dbReference type="ARBA" id="ARBA00011893"/>
    </source>
</evidence>
<name>A0A245ZUH1_9SPHN</name>
<evidence type="ECO:0000256" key="10">
    <source>
        <dbReference type="ARBA" id="ARBA00022726"/>
    </source>
</evidence>
<dbReference type="GO" id="GO:0006168">
    <property type="term" value="P:adenine salvage"/>
    <property type="evidence" value="ECO:0007669"/>
    <property type="project" value="InterPro"/>
</dbReference>
<dbReference type="Pfam" id="PF00156">
    <property type="entry name" value="Pribosyltran"/>
    <property type="match status" value="1"/>
</dbReference>
<dbReference type="NCBIfam" id="NF002636">
    <property type="entry name" value="PRK02304.1-5"/>
    <property type="match status" value="1"/>
</dbReference>
<evidence type="ECO:0000256" key="2">
    <source>
        <dbReference type="ARBA" id="ARBA00003968"/>
    </source>
</evidence>
<evidence type="ECO:0000256" key="8">
    <source>
        <dbReference type="ARBA" id="ARBA00022676"/>
    </source>
</evidence>
<dbReference type="EMBL" id="NBBI01000001">
    <property type="protein sequence ID" value="OWK33395.1"/>
    <property type="molecule type" value="Genomic_DNA"/>
</dbReference>
<gene>
    <name evidence="11 13" type="primary">apt</name>
    <name evidence="13" type="ORF">SPDO_02720</name>
</gene>
<comment type="similarity">
    <text evidence="5 11">Belongs to the purine/pyrimidine phosphoribosyltransferase family.</text>
</comment>
<dbReference type="Proteomes" id="UP000197290">
    <property type="component" value="Unassembled WGS sequence"/>
</dbReference>
<proteinExistence type="inferred from homology"/>
<dbReference type="GO" id="GO:0005737">
    <property type="term" value="C:cytoplasm"/>
    <property type="evidence" value="ECO:0007669"/>
    <property type="project" value="UniProtKB-SubCell"/>
</dbReference>
<evidence type="ECO:0000256" key="9">
    <source>
        <dbReference type="ARBA" id="ARBA00022679"/>
    </source>
</evidence>
<dbReference type="InterPro" id="IPR029057">
    <property type="entry name" value="PRTase-like"/>
</dbReference>
<keyword evidence="14" id="KW-1185">Reference proteome</keyword>